<protein>
    <submittedName>
        <fullName evidence="1">ORF47a</fullName>
    </submittedName>
</protein>
<dbReference type="GeneID" id="1450710"/>
<evidence type="ECO:0000313" key="1">
    <source>
        <dbReference type="EMBL" id="AAO73984.2"/>
    </source>
</evidence>
<geneLocation type="chloroplast" evidence="1"/>
<name>Q85X78_PINKO</name>
<keyword evidence="1" id="KW-0934">Plastid</keyword>
<sequence>MGKAVCNENCKHGLGRDFSLLLILKEQIIHSIRRAPGSSPGQPGSNF</sequence>
<keyword evidence="1" id="KW-0150">Chloroplast</keyword>
<accession>Q85X78</accession>
<dbReference type="AlphaFoldDB" id="Q85X78"/>
<organism evidence="1">
    <name type="scientific">Pinus koraiensis</name>
    <name type="common">Korean pine</name>
    <dbReference type="NCBI Taxonomy" id="88728"/>
    <lineage>
        <taxon>Eukaryota</taxon>
        <taxon>Viridiplantae</taxon>
        <taxon>Streptophyta</taxon>
        <taxon>Embryophyta</taxon>
        <taxon>Tracheophyta</taxon>
        <taxon>Spermatophyta</taxon>
        <taxon>Pinopsida</taxon>
        <taxon>Pinidae</taxon>
        <taxon>Conifers I</taxon>
        <taxon>Pinales</taxon>
        <taxon>Pinaceae</taxon>
        <taxon>Pinus</taxon>
        <taxon>Pinus subgen. Strobus</taxon>
    </lineage>
</organism>
<dbReference type="EMBL" id="AY228468">
    <property type="protein sequence ID" value="AAO73984.2"/>
    <property type="molecule type" value="Genomic_DNA"/>
</dbReference>
<dbReference type="RefSeq" id="YP_001152053.1">
    <property type="nucleotide sequence ID" value="NC_004677.2"/>
</dbReference>
<proteinExistence type="predicted"/>
<reference evidence="1" key="1">
    <citation type="submission" date="2007-04" db="EMBL/GenBank/DDBJ databases">
        <authorList>
            <person name="Noh E.W."/>
            <person name="Lee J.S."/>
            <person name="Choi Y.I."/>
            <person name="Han M.S."/>
            <person name="Yi Y.S."/>
            <person name="Han S.U."/>
        </authorList>
    </citation>
    <scope>NUCLEOTIDE SEQUENCE</scope>
</reference>